<dbReference type="PANTHER" id="PTHR43351:SF2">
    <property type="entry name" value="L(+)-TARTRATE DEHYDRATASE SUBUNIT BETA-RELATED"/>
    <property type="match status" value="1"/>
</dbReference>
<organism evidence="4 5">
    <name type="scientific">Thermococcus litoralis (strain ATCC 51850 / DSM 5473 / JCM 8560 / NS-C)</name>
    <dbReference type="NCBI Taxonomy" id="523849"/>
    <lineage>
        <taxon>Archaea</taxon>
        <taxon>Methanobacteriati</taxon>
        <taxon>Methanobacteriota</taxon>
        <taxon>Thermococci</taxon>
        <taxon>Thermococcales</taxon>
        <taxon>Thermococcaceae</taxon>
        <taxon>Thermococcus</taxon>
    </lineage>
</organism>
<dbReference type="NCBIfam" id="TIGR00723">
    <property type="entry name" value="ttdB_fumA_fumB"/>
    <property type="match status" value="1"/>
</dbReference>
<sequence length="172" mass="19011">MAVKLRTPLTEREVLKLKAGDLVYLSGVIYTARDLAHRKLLEKAPFDLRGAVIYHCGPIVQKESGRYRIVSAGPTTSARMNRHLEKILSMGIKGIIGKGGMNPEPFKEHRAVYFAFTGGAGSLAAKSVKRVLDVYWLEELGIPEAVWVLEVEDFPLIVGIDAFGNSLYSNPR</sequence>
<dbReference type="EMBL" id="CP006670">
    <property type="protein sequence ID" value="EHR78487.1"/>
    <property type="molecule type" value="Genomic_DNA"/>
</dbReference>
<dbReference type="HOGENOM" id="CLU_098588_0_0_2"/>
<accession>H3ZNJ5</accession>
<feature type="domain" description="Fe-S hydro-lyase tartrate dehydratase beta-type catalytic" evidence="3">
    <location>
        <begin position="2"/>
        <end position="169"/>
    </location>
</feature>
<dbReference type="Proteomes" id="UP000015502">
    <property type="component" value="Chromosome"/>
</dbReference>
<dbReference type="GeneID" id="16548758"/>
<keyword evidence="2 4" id="KW-0456">Lyase</keyword>
<protein>
    <submittedName>
        <fullName evidence="4">Fumarate hydratase</fullName>
        <ecNumber evidence="4">4.2.1.2</ecNumber>
    </submittedName>
</protein>
<evidence type="ECO:0000313" key="4">
    <source>
        <dbReference type="EMBL" id="EHR78487.1"/>
    </source>
</evidence>
<dbReference type="InterPro" id="IPR004647">
    <property type="entry name" value="Fe-S_hydro-lyase_TtdB-typ_cat"/>
</dbReference>
<evidence type="ECO:0000256" key="2">
    <source>
        <dbReference type="ARBA" id="ARBA00023239"/>
    </source>
</evidence>
<dbReference type="SUPFAM" id="SSF117457">
    <property type="entry name" value="FumA C-terminal domain-like"/>
    <property type="match status" value="1"/>
</dbReference>
<dbReference type="Gene3D" id="3.20.130.10">
    <property type="entry name" value="Fe-S hydro-lyase, tartrate dehydratase beta-type, catalytic domain"/>
    <property type="match status" value="1"/>
</dbReference>
<proteinExistence type="inferred from homology"/>
<dbReference type="PaxDb" id="523849-OCC_11217"/>
<dbReference type="NCBIfam" id="NF006253">
    <property type="entry name" value="PRK08395.1"/>
    <property type="match status" value="1"/>
</dbReference>
<comment type="similarity">
    <text evidence="1">Belongs to the class-I fumarase family.</text>
</comment>
<keyword evidence="5" id="KW-1185">Reference proteome</keyword>
<dbReference type="EC" id="4.2.1.2" evidence="4"/>
<dbReference type="GO" id="GO:0004333">
    <property type="term" value="F:fumarate hydratase activity"/>
    <property type="evidence" value="ECO:0007669"/>
    <property type="project" value="UniProtKB-EC"/>
</dbReference>
<evidence type="ECO:0000313" key="5">
    <source>
        <dbReference type="Proteomes" id="UP000015502"/>
    </source>
</evidence>
<dbReference type="STRING" id="523849.OCC_11217"/>
<dbReference type="KEGG" id="tlt:OCC_11217"/>
<dbReference type="OrthoDB" id="34134at2157"/>
<dbReference type="PANTHER" id="PTHR43351">
    <property type="entry name" value="L(+)-TARTRATE DEHYDRATASE SUBUNIT BETA"/>
    <property type="match status" value="1"/>
</dbReference>
<evidence type="ECO:0000259" key="3">
    <source>
        <dbReference type="Pfam" id="PF05683"/>
    </source>
</evidence>
<dbReference type="RefSeq" id="WP_004068271.1">
    <property type="nucleotide sequence ID" value="NC_022084.1"/>
</dbReference>
<dbReference type="AlphaFoldDB" id="H3ZNJ5"/>
<gene>
    <name evidence="4" type="ORF">OCC_11217</name>
</gene>
<reference evidence="4 5" key="1">
    <citation type="journal article" date="2012" name="J. Bacteriol.">
        <title>Genome sequence of the model hyperthermophilic archaeon Thermococcus litoralis NS-C.</title>
        <authorList>
            <person name="Gardner A.F."/>
            <person name="Kumar S."/>
            <person name="Perler F.B."/>
        </authorList>
    </citation>
    <scope>NUCLEOTIDE SEQUENCE [LARGE SCALE GENOMIC DNA]</scope>
    <source>
        <strain evidence="5">ATCC 51850 / DSM 5473 / JCM 8560 / NS-C</strain>
    </source>
</reference>
<evidence type="ECO:0000256" key="1">
    <source>
        <dbReference type="ARBA" id="ARBA00008876"/>
    </source>
</evidence>
<dbReference type="InterPro" id="IPR036660">
    <property type="entry name" value="Fe-S_hydroAse_TtdB_cat_sf"/>
</dbReference>
<dbReference type="Pfam" id="PF05683">
    <property type="entry name" value="Fumerase_C"/>
    <property type="match status" value="1"/>
</dbReference>
<name>H3ZNJ5_THELN</name>